<name>A0ABY2YY68_9LACO</name>
<reference evidence="1 2" key="1">
    <citation type="submission" date="2018-08" db="EMBL/GenBank/DDBJ databases">
        <title>Comparative genomics of wild bee and flower associated Lactobacillus reveals potential adaptation to the bee host.</title>
        <authorList>
            <person name="Vuong H.Q."/>
            <person name="Mcfrederick Q.S."/>
        </authorList>
    </citation>
    <scope>NUCLEOTIDE SEQUENCE [LARGE SCALE GENOMIC DNA]</scope>
    <source>
        <strain evidence="1 2">HV_04</strain>
    </source>
</reference>
<accession>A0ABY2YY68</accession>
<keyword evidence="2" id="KW-1185">Reference proteome</keyword>
<sequence length="73" mass="8945">MSKDFYKSKEYSKGMQQALTDQNTYEYLKEYKIMKRIYLFGINNKLRLRKIFNISHSHEYLRGYDKGISMFEN</sequence>
<comment type="caution">
    <text evidence="1">The sequence shown here is derived from an EMBL/GenBank/DDBJ whole genome shotgun (WGS) entry which is preliminary data.</text>
</comment>
<evidence type="ECO:0000313" key="2">
    <source>
        <dbReference type="Proteomes" id="UP000767392"/>
    </source>
</evidence>
<gene>
    <name evidence="1" type="ORF">DY048_05230</name>
</gene>
<evidence type="ECO:0000313" key="1">
    <source>
        <dbReference type="EMBL" id="TPR14351.1"/>
    </source>
</evidence>
<protein>
    <submittedName>
        <fullName evidence="1">Uncharacterized protein</fullName>
    </submittedName>
</protein>
<dbReference type="EMBL" id="QUAM01000003">
    <property type="protein sequence ID" value="TPR14351.1"/>
    <property type="molecule type" value="Genomic_DNA"/>
</dbReference>
<dbReference type="Proteomes" id="UP000767392">
    <property type="component" value="Unassembled WGS sequence"/>
</dbReference>
<dbReference type="RefSeq" id="WP_105988074.1">
    <property type="nucleotide sequence ID" value="NZ_POST01000003.1"/>
</dbReference>
<organism evidence="1 2">
    <name type="scientific">Apilactobacillus timberlakei</name>
    <dbReference type="NCBI Taxonomy" id="2008380"/>
    <lineage>
        <taxon>Bacteria</taxon>
        <taxon>Bacillati</taxon>
        <taxon>Bacillota</taxon>
        <taxon>Bacilli</taxon>
        <taxon>Lactobacillales</taxon>
        <taxon>Lactobacillaceae</taxon>
        <taxon>Apilactobacillus</taxon>
    </lineage>
</organism>
<proteinExistence type="predicted"/>